<feature type="transmembrane region" description="Helical" evidence="6">
    <location>
        <begin position="254"/>
        <end position="276"/>
    </location>
</feature>
<dbReference type="SMART" id="SM00283">
    <property type="entry name" value="MA"/>
    <property type="match status" value="1"/>
</dbReference>
<dbReference type="Gene3D" id="6.10.340.10">
    <property type="match status" value="1"/>
</dbReference>
<dbReference type="CDD" id="cd06225">
    <property type="entry name" value="HAMP"/>
    <property type="match status" value="1"/>
</dbReference>
<accession>A4B9A1</accession>
<dbReference type="GO" id="GO:0016020">
    <property type="term" value="C:membrane"/>
    <property type="evidence" value="ECO:0007669"/>
    <property type="project" value="UniProtKB-SubCell"/>
</dbReference>
<dbReference type="GO" id="GO:0006935">
    <property type="term" value="P:chemotaxis"/>
    <property type="evidence" value="ECO:0007669"/>
    <property type="project" value="UniProtKB-ARBA"/>
</dbReference>
<dbReference type="Pfam" id="PF00015">
    <property type="entry name" value="MCPsignal"/>
    <property type="match status" value="1"/>
</dbReference>
<comment type="caution">
    <text evidence="9">The sequence shown here is derived from an EMBL/GenBank/DDBJ whole genome shotgun (WGS) entry which is preliminary data.</text>
</comment>
<dbReference type="HOGENOM" id="CLU_000445_107_27_6"/>
<evidence type="ECO:0000259" key="7">
    <source>
        <dbReference type="PROSITE" id="PS50111"/>
    </source>
</evidence>
<dbReference type="SMART" id="SM00304">
    <property type="entry name" value="HAMP"/>
    <property type="match status" value="1"/>
</dbReference>
<feature type="domain" description="HAMP" evidence="8">
    <location>
        <begin position="277"/>
        <end position="330"/>
    </location>
</feature>
<evidence type="ECO:0000256" key="4">
    <source>
        <dbReference type="PROSITE-ProRule" id="PRU00284"/>
    </source>
</evidence>
<dbReference type="PROSITE" id="PS50885">
    <property type="entry name" value="HAMP"/>
    <property type="match status" value="1"/>
</dbReference>
<dbReference type="AlphaFoldDB" id="A4B9A1"/>
<name>A4B9A1_9GAMM</name>
<feature type="domain" description="Methyl-accepting transducer" evidence="7">
    <location>
        <begin position="335"/>
        <end position="571"/>
    </location>
</feature>
<keyword evidence="2 4" id="KW-0807">Transducer</keyword>
<dbReference type="STRING" id="314283.MED297_19982"/>
<dbReference type="SUPFAM" id="SSF58104">
    <property type="entry name" value="Methyl-accepting chemotaxis protein (MCP) signaling domain"/>
    <property type="match status" value="1"/>
</dbReference>
<keyword evidence="6" id="KW-0812">Transmembrane</keyword>
<evidence type="ECO:0000256" key="2">
    <source>
        <dbReference type="ARBA" id="ARBA00023224"/>
    </source>
</evidence>
<keyword evidence="6" id="KW-0472">Membrane</keyword>
<sequence length="608" mass="65943">MSDEKVAVCCYAQVSSPFPQGGIMTGRTKKPSGRSGFSLQVKTIALLSTIIFLILIANTWIGVNIWGINSEVDTQAELIQSQNRLVDRQQASIRTAQSVMDRVQAINQAVTILADMNYWYFQGALTLRIDSVETGRELEQTLQTLLTNLETMDSGNAQVFNQVREELETYMLYVERMFQMYESNSVSMGASMAQGAKDQSDNISALLDQLRSVYVENQTASMQQVVTDATNVAQASDEVANGGEAIRGQVGSTVTATIITTVVVMVIGAFMGLFYLRGLLVPIRNLTRVIQNIESTNDVSLRINYHRNDELGHIADAFDAMMAKLQGTIERMSTTANELAGIATSARSGSTELSSSVRAQQEETDMVATATTEMSASAVNIKQNTDAASALAAQAKTKTDDGRQTMENSVSSLERLTERITQTSDVIDHLSTNAEAIGSVLDVIRAISEQTNLLALNAAIEAARAGEQGRGFAVVADEVRNLASRTNQSTLEIQDTVTKLQEGAQSAVDQIERSKLSSQDNRVKINQAAEAMADVAQAVEQINELNSQIAEASGEQSQVAGNIDESISRISARVSDLSSNAGRREKAAEKLQVIAEEMKHLVDSFKLH</sequence>
<evidence type="ECO:0000256" key="6">
    <source>
        <dbReference type="SAM" id="Phobius"/>
    </source>
</evidence>
<reference evidence="9 10" key="1">
    <citation type="submission" date="2006-02" db="EMBL/GenBank/DDBJ databases">
        <authorList>
            <person name="Pinhassi J."/>
            <person name="Pedros-Alio C."/>
            <person name="Ferriera S."/>
            <person name="Johnson J."/>
            <person name="Kravitz S."/>
            <person name="Halpern A."/>
            <person name="Remington K."/>
            <person name="Beeson K."/>
            <person name="Tran B."/>
            <person name="Rogers Y.-H."/>
            <person name="Friedman R."/>
            <person name="Venter J.C."/>
        </authorList>
    </citation>
    <scope>NUCLEOTIDE SEQUENCE [LARGE SCALE GENOMIC DNA]</scope>
    <source>
        <strain evidence="9 10">MED297</strain>
    </source>
</reference>
<dbReference type="EMBL" id="AAOE01000001">
    <property type="protein sequence ID" value="EAR11202.1"/>
    <property type="molecule type" value="Genomic_DNA"/>
</dbReference>
<comment type="subcellular location">
    <subcellularLocation>
        <location evidence="1">Membrane</location>
    </subcellularLocation>
</comment>
<dbReference type="Gene3D" id="1.10.287.950">
    <property type="entry name" value="Methyl-accepting chemotaxis protein"/>
    <property type="match status" value="1"/>
</dbReference>
<keyword evidence="10" id="KW-1185">Reference proteome</keyword>
<evidence type="ECO:0000256" key="5">
    <source>
        <dbReference type="SAM" id="Coils"/>
    </source>
</evidence>
<dbReference type="FunFam" id="1.10.287.950:FF:000001">
    <property type="entry name" value="Methyl-accepting chemotaxis sensory transducer"/>
    <property type="match status" value="1"/>
</dbReference>
<comment type="similarity">
    <text evidence="3">Belongs to the methyl-accepting chemotaxis (MCP) protein family.</text>
</comment>
<feature type="coiled-coil region" evidence="5">
    <location>
        <begin position="525"/>
        <end position="555"/>
    </location>
</feature>
<keyword evidence="5" id="KW-0175">Coiled coil</keyword>
<evidence type="ECO:0000313" key="10">
    <source>
        <dbReference type="Proteomes" id="UP000005953"/>
    </source>
</evidence>
<organism evidence="9 10">
    <name type="scientific">Reinekea blandensis MED297</name>
    <dbReference type="NCBI Taxonomy" id="314283"/>
    <lineage>
        <taxon>Bacteria</taxon>
        <taxon>Pseudomonadati</taxon>
        <taxon>Pseudomonadota</taxon>
        <taxon>Gammaproteobacteria</taxon>
        <taxon>Oceanospirillales</taxon>
        <taxon>Saccharospirillaceae</taxon>
        <taxon>Reinekea</taxon>
    </lineage>
</organism>
<dbReference type="PROSITE" id="PS50111">
    <property type="entry name" value="CHEMOTAXIS_TRANSDUC_2"/>
    <property type="match status" value="1"/>
</dbReference>
<evidence type="ECO:0000313" key="9">
    <source>
        <dbReference type="EMBL" id="EAR11202.1"/>
    </source>
</evidence>
<evidence type="ECO:0000256" key="3">
    <source>
        <dbReference type="ARBA" id="ARBA00029447"/>
    </source>
</evidence>
<dbReference type="InterPro" id="IPR003660">
    <property type="entry name" value="HAMP_dom"/>
</dbReference>
<dbReference type="CDD" id="cd11386">
    <property type="entry name" value="MCP_signal"/>
    <property type="match status" value="1"/>
</dbReference>
<protein>
    <submittedName>
        <fullName evidence="9">Methyl-accepting chemotaxis protein</fullName>
    </submittedName>
</protein>
<dbReference type="PANTHER" id="PTHR32089:SF112">
    <property type="entry name" value="LYSOZYME-LIKE PROTEIN-RELATED"/>
    <property type="match status" value="1"/>
</dbReference>
<gene>
    <name evidence="9" type="ORF">MED297_19982</name>
</gene>
<feature type="transmembrane region" description="Helical" evidence="6">
    <location>
        <begin position="44"/>
        <end position="66"/>
    </location>
</feature>
<dbReference type="Pfam" id="PF00672">
    <property type="entry name" value="HAMP"/>
    <property type="match status" value="1"/>
</dbReference>
<keyword evidence="6" id="KW-1133">Transmembrane helix</keyword>
<proteinExistence type="inferred from homology"/>
<dbReference type="InterPro" id="IPR004089">
    <property type="entry name" value="MCPsignal_dom"/>
</dbReference>
<dbReference type="Proteomes" id="UP000005953">
    <property type="component" value="Unassembled WGS sequence"/>
</dbReference>
<evidence type="ECO:0000256" key="1">
    <source>
        <dbReference type="ARBA" id="ARBA00004370"/>
    </source>
</evidence>
<evidence type="ECO:0000259" key="8">
    <source>
        <dbReference type="PROSITE" id="PS50885"/>
    </source>
</evidence>
<dbReference type="PANTHER" id="PTHR32089">
    <property type="entry name" value="METHYL-ACCEPTING CHEMOTAXIS PROTEIN MCPB"/>
    <property type="match status" value="1"/>
</dbReference>
<dbReference type="GO" id="GO:0007165">
    <property type="term" value="P:signal transduction"/>
    <property type="evidence" value="ECO:0007669"/>
    <property type="project" value="UniProtKB-KW"/>
</dbReference>